<reference evidence="1" key="2">
    <citation type="journal article" date="2010" name="Genome Biol. Evol.">
        <title>The exceptionally large chloroplast genome of the green alga Floydiella terrestris illuminates the evolutionary history of the Chlorophyceae.</title>
        <authorList>
            <person name="Brouard J.S."/>
            <person name="Otis C."/>
            <person name="Lemieux C."/>
            <person name="Turmel M."/>
        </authorList>
    </citation>
    <scope>NUCLEOTIDE SEQUENCE</scope>
</reference>
<dbReference type="GeneID" id="9481835"/>
<dbReference type="EMBL" id="GU196268">
    <property type="protein sequence ID" value="ACZ58503.1"/>
    <property type="molecule type" value="Genomic_DNA"/>
</dbReference>
<keyword evidence="1" id="KW-0150">Chloroplast</keyword>
<geneLocation type="chloroplast" evidence="1"/>
<keyword evidence="1" id="KW-0934">Plastid</keyword>
<accession>E2DSL4</accession>
<name>E2DSL4_FLOTE</name>
<sequence length="120" mass="14268">MQKRHLIEHHHLLIKKRKGLFALKKALLKKESEKVKYNEKIRNLSVERNHTILEGSFESSKSFFKIFCNTHKETYTVSFLNNCRTQKGLPCCFQKVVLWGKKSEKLKIIFSLSFLYFAFL</sequence>
<evidence type="ECO:0000313" key="1">
    <source>
        <dbReference type="EMBL" id="ACZ58503.1"/>
    </source>
</evidence>
<organism evidence="1">
    <name type="scientific">Floydiella terrestris</name>
    <name type="common">Green alga</name>
    <name type="synonym">Planophila terrestris</name>
    <dbReference type="NCBI Taxonomy" id="51328"/>
    <lineage>
        <taxon>Eukaryota</taxon>
        <taxon>Viridiplantae</taxon>
        <taxon>Chlorophyta</taxon>
        <taxon>core chlorophytes</taxon>
        <taxon>Chlorophyceae</taxon>
        <taxon>OCC clade</taxon>
        <taxon>Chaetopeltidales</taxon>
        <taxon>Chaetopeltidaceae</taxon>
        <taxon>Floydiella</taxon>
    </lineage>
</organism>
<dbReference type="RefSeq" id="YP_003795512.1">
    <property type="nucleotide sequence ID" value="NC_014346.1"/>
</dbReference>
<proteinExistence type="predicted"/>
<protein>
    <submittedName>
        <fullName evidence="1">Uncharacterized protein orf120</fullName>
    </submittedName>
</protein>
<gene>
    <name evidence="1" type="primary">orf120</name>
</gene>
<dbReference type="AlphaFoldDB" id="E2DSL4"/>
<reference evidence="1" key="1">
    <citation type="journal article" date="2008" name="J. Phycol.">
        <title>Deep division in the Chlorophyceae (Chlorophyta) revealed by chloroplast phylogenomic analyseS.</title>
        <authorList>
            <person name="Turmel M."/>
            <person name="Brouard J.-S."/>
            <person name="Gagnon C."/>
            <person name="Otis C."/>
            <person name="Lemieux C."/>
        </authorList>
    </citation>
    <scope>NUCLEOTIDE SEQUENCE</scope>
</reference>